<feature type="transmembrane region" description="Helical" evidence="2">
    <location>
        <begin position="321"/>
        <end position="340"/>
    </location>
</feature>
<name>A0A914VUJ7_9BILA</name>
<protein>
    <submittedName>
        <fullName evidence="4">Vacuole membrane protein 1</fullName>
    </submittedName>
</protein>
<reference evidence="4" key="1">
    <citation type="submission" date="2022-11" db="UniProtKB">
        <authorList>
            <consortium name="WormBaseParasite"/>
        </authorList>
    </citation>
    <scope>IDENTIFICATION</scope>
</reference>
<keyword evidence="2" id="KW-0472">Membrane</keyword>
<evidence type="ECO:0000313" key="4">
    <source>
        <dbReference type="WBParaSite" id="PSAMB.scaffold2529size22715.g18174.t1"/>
    </source>
</evidence>
<feature type="transmembrane region" description="Helical" evidence="2">
    <location>
        <begin position="165"/>
        <end position="189"/>
    </location>
</feature>
<feature type="transmembrane region" description="Helical" evidence="2">
    <location>
        <begin position="440"/>
        <end position="461"/>
    </location>
</feature>
<feature type="region of interest" description="Disordered" evidence="1">
    <location>
        <begin position="1"/>
        <end position="83"/>
    </location>
</feature>
<proteinExistence type="predicted"/>
<feature type="transmembrane region" description="Helical" evidence="2">
    <location>
        <begin position="379"/>
        <end position="400"/>
    </location>
</feature>
<evidence type="ECO:0000313" key="3">
    <source>
        <dbReference type="Proteomes" id="UP000887566"/>
    </source>
</evidence>
<feature type="transmembrane region" description="Helical" evidence="2">
    <location>
        <begin position="346"/>
        <end position="367"/>
    </location>
</feature>
<keyword evidence="2" id="KW-1133">Transmembrane helix</keyword>
<dbReference type="WBParaSite" id="PSAMB.scaffold2529size22715.g18174.t1">
    <property type="protein sequence ID" value="PSAMB.scaffold2529size22715.g18174.t1"/>
    <property type="gene ID" value="PSAMB.scaffold2529size22715.g18174"/>
</dbReference>
<feature type="transmembrane region" description="Helical" evidence="2">
    <location>
        <begin position="128"/>
        <end position="145"/>
    </location>
</feature>
<keyword evidence="2" id="KW-0812">Transmembrane</keyword>
<keyword evidence="3" id="KW-1185">Reference proteome</keyword>
<dbReference type="AlphaFoldDB" id="A0A914VUJ7"/>
<evidence type="ECO:0000256" key="2">
    <source>
        <dbReference type="SAM" id="Phobius"/>
    </source>
</evidence>
<accession>A0A914VUJ7</accession>
<dbReference type="Proteomes" id="UP000887566">
    <property type="component" value="Unplaced"/>
</dbReference>
<organism evidence="3 4">
    <name type="scientific">Plectus sambesii</name>
    <dbReference type="NCBI Taxonomy" id="2011161"/>
    <lineage>
        <taxon>Eukaryota</taxon>
        <taxon>Metazoa</taxon>
        <taxon>Ecdysozoa</taxon>
        <taxon>Nematoda</taxon>
        <taxon>Chromadorea</taxon>
        <taxon>Plectida</taxon>
        <taxon>Plectina</taxon>
        <taxon>Plectoidea</taxon>
        <taxon>Plectidae</taxon>
        <taxon>Plectus</taxon>
    </lineage>
</organism>
<sequence length="478" mass="52805">MGKRKGAKSPVIDGGDTKFTNGGHGESTSADLTANKHVSFDSQSAGRLLKKPKPPGSNGSSQHMNGGEYYQAPSGRGMRPSPSVGTLDRLARQKIVLWRQPFTTVKYCLLEAIYMSLEGMRSLWRHKLAVLTVLILTGLSWFAYHTPGAHQKMIEYVEKKLFWCLYWVGLGILSSVGFGTGLHTFLLYLGPHIASVTLAAYECGSVKFPEPPYPDQIICPDVVNSSNSWKGAESGMESSMIEGLAKTTAVTLWAIISKVRLESFMWGAGTALGELPPYFMARAARLSGQEPDDEEYREFLAFVEGDQPAELGLVDRIKQSLETFVANVGFPGILLCASVPNPFFDLAGITCGHFLVPFWTFFGATLLGKAAIKMHIQMLFVVIAFSEHHVELVVGLLRYIPMVGKKLQAPFKEYLRQQKEKLHHKPGEAIATKGNLVQDVLGYLVLAMVVYFLLSIINSLAQAYHKRLCEKERLKKAN</sequence>
<evidence type="ECO:0000256" key="1">
    <source>
        <dbReference type="SAM" id="MobiDB-lite"/>
    </source>
</evidence>